<dbReference type="EC" id="3.6.3.4" evidence="2"/>
<name>A0A3B1AS20_9ZZZZ</name>
<reference evidence="2" key="1">
    <citation type="submission" date="2018-06" db="EMBL/GenBank/DDBJ databases">
        <authorList>
            <person name="Zhirakovskaya E."/>
        </authorList>
    </citation>
    <scope>NUCLEOTIDE SEQUENCE</scope>
</reference>
<evidence type="ECO:0000313" key="2">
    <source>
        <dbReference type="EMBL" id="VAX04531.1"/>
    </source>
</evidence>
<dbReference type="Gene3D" id="1.10.620.20">
    <property type="entry name" value="Ribonucleotide Reductase, subunit A"/>
    <property type="match status" value="1"/>
</dbReference>
<dbReference type="GO" id="GO:0016491">
    <property type="term" value="F:oxidoreductase activity"/>
    <property type="evidence" value="ECO:0007669"/>
    <property type="project" value="InterPro"/>
</dbReference>
<dbReference type="EC" id="3.6.3.3" evidence="2"/>
<proteinExistence type="predicted"/>
<organism evidence="2">
    <name type="scientific">hydrothermal vent metagenome</name>
    <dbReference type="NCBI Taxonomy" id="652676"/>
    <lineage>
        <taxon>unclassified sequences</taxon>
        <taxon>metagenomes</taxon>
        <taxon>ecological metagenomes</taxon>
    </lineage>
</organism>
<keyword evidence="2" id="KW-0378">Hydrolase</keyword>
<dbReference type="GO" id="GO:0016787">
    <property type="term" value="F:hydrolase activity"/>
    <property type="evidence" value="ECO:0007669"/>
    <property type="project" value="UniProtKB-KW"/>
</dbReference>
<gene>
    <name evidence="2" type="ORF">MNBD_GAMMA20-2389</name>
</gene>
<dbReference type="InterPro" id="IPR009078">
    <property type="entry name" value="Ferritin-like_SF"/>
</dbReference>
<dbReference type="InterPro" id="IPR007029">
    <property type="entry name" value="YHS_dom"/>
</dbReference>
<dbReference type="AlphaFoldDB" id="A0A3B1AS20"/>
<dbReference type="InterPro" id="IPR012348">
    <property type="entry name" value="RNR-like"/>
</dbReference>
<dbReference type="EMBL" id="UOFU01000383">
    <property type="protein sequence ID" value="VAX04531.1"/>
    <property type="molecule type" value="Genomic_DNA"/>
</dbReference>
<dbReference type="InterPro" id="IPR011017">
    <property type="entry name" value="TRASH_dom"/>
</dbReference>
<sequence length="128" mass="13867">MKTDPVCGMEVSEASEYYTEYTGKTYYFCSESCRDKFLASANQYLQEDTGVKTQSGCGCGEKKAVSPGPETEPHGCCGGNHHEHQVASASSKAADDSVIYTCPMHPEIEQHGPGRCPKCGMTLELRTS</sequence>
<feature type="domain" description="TRASH" evidence="1">
    <location>
        <begin position="4"/>
        <end position="41"/>
    </location>
</feature>
<dbReference type="InterPro" id="IPR045800">
    <property type="entry name" value="HMBD"/>
</dbReference>
<dbReference type="SUPFAM" id="SSF47240">
    <property type="entry name" value="Ferritin-like"/>
    <property type="match status" value="1"/>
</dbReference>
<dbReference type="GO" id="GO:0046872">
    <property type="term" value="F:metal ion binding"/>
    <property type="evidence" value="ECO:0007669"/>
    <property type="project" value="InterPro"/>
</dbReference>
<dbReference type="Pfam" id="PF19335">
    <property type="entry name" value="HMBD"/>
    <property type="match status" value="1"/>
</dbReference>
<dbReference type="Pfam" id="PF04945">
    <property type="entry name" value="YHS"/>
    <property type="match status" value="1"/>
</dbReference>
<dbReference type="SMART" id="SM00746">
    <property type="entry name" value="TRASH"/>
    <property type="match status" value="1"/>
</dbReference>
<accession>A0A3B1AS20</accession>
<evidence type="ECO:0000259" key="1">
    <source>
        <dbReference type="SMART" id="SM00746"/>
    </source>
</evidence>
<protein>
    <submittedName>
        <fullName evidence="2">Lead, cadmium, zinc and mercury transporting ATPase Copper-translocating P-type ATPase</fullName>
        <ecNumber evidence="2">3.6.3.3</ecNumber>
        <ecNumber evidence="2">3.6.3.4</ecNumber>
    </submittedName>
</protein>